<feature type="transmembrane region" description="Helical" evidence="2">
    <location>
        <begin position="172"/>
        <end position="194"/>
    </location>
</feature>
<reference evidence="3" key="1">
    <citation type="submission" date="2022-11" db="EMBL/GenBank/DDBJ databases">
        <title>Genome Resource of Sclerotinia nivalis Strain SnTB1, a Plant Pathogen Isolated from American Ginseng.</title>
        <authorList>
            <person name="Fan S."/>
        </authorList>
    </citation>
    <scope>NUCLEOTIDE SEQUENCE</scope>
    <source>
        <strain evidence="3">SnTB1</strain>
    </source>
</reference>
<keyword evidence="2" id="KW-0472">Membrane</keyword>
<feature type="region of interest" description="Disordered" evidence="1">
    <location>
        <begin position="104"/>
        <end position="140"/>
    </location>
</feature>
<dbReference type="EMBL" id="JAPEIS010000014">
    <property type="protein sequence ID" value="KAJ8059837.1"/>
    <property type="molecule type" value="Genomic_DNA"/>
</dbReference>
<evidence type="ECO:0000313" key="3">
    <source>
        <dbReference type="EMBL" id="KAJ8059837.1"/>
    </source>
</evidence>
<gene>
    <name evidence="3" type="ORF">OCU04_011467</name>
</gene>
<dbReference type="AlphaFoldDB" id="A0A9X0DFJ5"/>
<organism evidence="3 4">
    <name type="scientific">Sclerotinia nivalis</name>
    <dbReference type="NCBI Taxonomy" id="352851"/>
    <lineage>
        <taxon>Eukaryota</taxon>
        <taxon>Fungi</taxon>
        <taxon>Dikarya</taxon>
        <taxon>Ascomycota</taxon>
        <taxon>Pezizomycotina</taxon>
        <taxon>Leotiomycetes</taxon>
        <taxon>Helotiales</taxon>
        <taxon>Sclerotiniaceae</taxon>
        <taxon>Sclerotinia</taxon>
    </lineage>
</organism>
<evidence type="ECO:0000256" key="1">
    <source>
        <dbReference type="SAM" id="MobiDB-lite"/>
    </source>
</evidence>
<dbReference type="Proteomes" id="UP001152300">
    <property type="component" value="Unassembled WGS sequence"/>
</dbReference>
<name>A0A9X0DFJ5_9HELO</name>
<evidence type="ECO:0000256" key="2">
    <source>
        <dbReference type="SAM" id="Phobius"/>
    </source>
</evidence>
<evidence type="ECO:0000313" key="4">
    <source>
        <dbReference type="Proteomes" id="UP001152300"/>
    </source>
</evidence>
<proteinExistence type="predicted"/>
<keyword evidence="2" id="KW-0812">Transmembrane</keyword>
<keyword evidence="2" id="KW-1133">Transmembrane helix</keyword>
<dbReference type="OrthoDB" id="3543352at2759"/>
<accession>A0A9X0DFJ5</accession>
<feature type="compositionally biased region" description="Gly residues" evidence="1">
    <location>
        <begin position="104"/>
        <end position="136"/>
    </location>
</feature>
<keyword evidence="4" id="KW-1185">Reference proteome</keyword>
<sequence length="202" mass="21898">MDENGEHGQEPTERERSAAEMEALHQAMMEELGIGRRDALPLEDRAANVSVVPLALTSKRVRPENPASMWHNFHPDDVEPGLEDLDDIAGGQLYRLRRGGTGLSSGGRGGHLAGRGRGGGSNRGGHASVGGRGNFAGRGRDADHSRSGYFFPPNVTFSISCRFKTNKLPVKLITMMLDVVANLMLQLMLALLVYNVRPILAE</sequence>
<comment type="caution">
    <text evidence="3">The sequence shown here is derived from an EMBL/GenBank/DDBJ whole genome shotgun (WGS) entry which is preliminary data.</text>
</comment>
<protein>
    <submittedName>
        <fullName evidence="3">Uncharacterized protein</fullName>
    </submittedName>
</protein>